<dbReference type="EMBL" id="QKKF02035074">
    <property type="protein sequence ID" value="RZF33065.1"/>
    <property type="molecule type" value="Genomic_DNA"/>
</dbReference>
<dbReference type="InParanoid" id="A0A482WHQ9"/>
<dbReference type="Proteomes" id="UP000291343">
    <property type="component" value="Unassembled WGS sequence"/>
</dbReference>
<gene>
    <name evidence="2" type="ORF">LSTR_LSTR014073</name>
</gene>
<dbReference type="AlphaFoldDB" id="A0A482WHQ9"/>
<evidence type="ECO:0000313" key="3">
    <source>
        <dbReference type="Proteomes" id="UP000291343"/>
    </source>
</evidence>
<evidence type="ECO:0000256" key="1">
    <source>
        <dbReference type="SAM" id="MobiDB-lite"/>
    </source>
</evidence>
<organism evidence="2 3">
    <name type="scientific">Laodelphax striatellus</name>
    <name type="common">Small brown planthopper</name>
    <name type="synonym">Delphax striatella</name>
    <dbReference type="NCBI Taxonomy" id="195883"/>
    <lineage>
        <taxon>Eukaryota</taxon>
        <taxon>Metazoa</taxon>
        <taxon>Ecdysozoa</taxon>
        <taxon>Arthropoda</taxon>
        <taxon>Hexapoda</taxon>
        <taxon>Insecta</taxon>
        <taxon>Pterygota</taxon>
        <taxon>Neoptera</taxon>
        <taxon>Paraneoptera</taxon>
        <taxon>Hemiptera</taxon>
        <taxon>Auchenorrhyncha</taxon>
        <taxon>Fulgoroidea</taxon>
        <taxon>Delphacidae</taxon>
        <taxon>Criomorphinae</taxon>
        <taxon>Laodelphax</taxon>
    </lineage>
</organism>
<proteinExistence type="predicted"/>
<keyword evidence="3" id="KW-1185">Reference proteome</keyword>
<evidence type="ECO:0000313" key="2">
    <source>
        <dbReference type="EMBL" id="RZF33065.1"/>
    </source>
</evidence>
<protein>
    <submittedName>
        <fullName evidence="2">Uncharacterized protein</fullName>
    </submittedName>
</protein>
<comment type="caution">
    <text evidence="2">The sequence shown here is derived from an EMBL/GenBank/DDBJ whole genome shotgun (WGS) entry which is preliminary data.</text>
</comment>
<feature type="region of interest" description="Disordered" evidence="1">
    <location>
        <begin position="28"/>
        <end position="53"/>
    </location>
</feature>
<name>A0A482WHQ9_LAOST</name>
<sequence>MAATRSKLQNGGSIKKLCDWLLFTPTREEPTMGGVEPANDSPEGQRLAGWKHGLNPLRYPPTPSRHRVLSSFLGIKSVSQSLLGLAVRGCWSGPVAR</sequence>
<accession>A0A482WHQ9</accession>
<reference evidence="2 3" key="1">
    <citation type="journal article" date="2017" name="Gigascience">
        <title>Genome sequence of the small brown planthopper, Laodelphax striatellus.</title>
        <authorList>
            <person name="Zhu J."/>
            <person name="Jiang F."/>
            <person name="Wang X."/>
            <person name="Yang P."/>
            <person name="Bao Y."/>
            <person name="Zhao W."/>
            <person name="Wang W."/>
            <person name="Lu H."/>
            <person name="Wang Q."/>
            <person name="Cui N."/>
            <person name="Li J."/>
            <person name="Chen X."/>
            <person name="Luo L."/>
            <person name="Yu J."/>
            <person name="Kang L."/>
            <person name="Cui F."/>
        </authorList>
    </citation>
    <scope>NUCLEOTIDE SEQUENCE [LARGE SCALE GENOMIC DNA]</scope>
    <source>
        <strain evidence="2">Lst14</strain>
    </source>
</reference>